<dbReference type="SMART" id="SM00793">
    <property type="entry name" value="AgrB"/>
    <property type="match status" value="1"/>
</dbReference>
<keyword evidence="5" id="KW-0378">Hydrolase</keyword>
<dbReference type="Proteomes" id="UP000321830">
    <property type="component" value="Unassembled WGS sequence"/>
</dbReference>
<feature type="transmembrane region" description="Helical" evidence="8">
    <location>
        <begin position="104"/>
        <end position="122"/>
    </location>
</feature>
<reference evidence="9 10" key="1">
    <citation type="submission" date="2019-07" db="EMBL/GenBank/DDBJ databases">
        <title>Whole genome shotgun sequence of Enterococcus villorum NBRC 100699.</title>
        <authorList>
            <person name="Hosoyama A."/>
            <person name="Uohara A."/>
            <person name="Ohji S."/>
            <person name="Ichikawa N."/>
        </authorList>
    </citation>
    <scope>NUCLEOTIDE SEQUENCE [LARGE SCALE GENOMIC DNA]</scope>
    <source>
        <strain evidence="9 10">NBRC 100699</strain>
    </source>
</reference>
<sequence length="200" mass="22973">MKNKIVNRILKMLFSGEKMEDDLVYIQVKFALEVLMNNLGKLAVVLVFSLATGSWAETGLTFLSYICIRRYAYGLHSDSEFVCLLWTLLYLWGVPLLVKHFEMTLSSPMKVISLVICFLLLLRYGSRGTALNPIETKKRPLLLKKSIFMFLIFTVIILFFANSYFSTYLLLGVILEIVTLLPTTNYIMNLGGIFYEKNNH</sequence>
<evidence type="ECO:0000256" key="2">
    <source>
        <dbReference type="ARBA" id="ARBA00022654"/>
    </source>
</evidence>
<comment type="caution">
    <text evidence="9">The sequence shown here is derived from an EMBL/GenBank/DDBJ whole genome shotgun (WGS) entry which is preliminary data.</text>
</comment>
<name>A0A511J4B9_9ENTE</name>
<feature type="transmembrane region" description="Helical" evidence="8">
    <location>
        <begin position="142"/>
        <end position="161"/>
    </location>
</feature>
<keyword evidence="6 8" id="KW-1133">Transmembrane helix</keyword>
<dbReference type="InterPro" id="IPR006741">
    <property type="entry name" value="AgrB"/>
</dbReference>
<keyword evidence="1" id="KW-1003">Cell membrane</keyword>
<feature type="transmembrane region" description="Helical" evidence="8">
    <location>
        <begin position="167"/>
        <end position="188"/>
    </location>
</feature>
<keyword evidence="3" id="KW-0645">Protease</keyword>
<evidence type="ECO:0000256" key="5">
    <source>
        <dbReference type="ARBA" id="ARBA00022801"/>
    </source>
</evidence>
<evidence type="ECO:0000313" key="9">
    <source>
        <dbReference type="EMBL" id="GEL92824.1"/>
    </source>
</evidence>
<evidence type="ECO:0000256" key="4">
    <source>
        <dbReference type="ARBA" id="ARBA00022692"/>
    </source>
</evidence>
<dbReference type="Pfam" id="PF04647">
    <property type="entry name" value="AgrB"/>
    <property type="match status" value="1"/>
</dbReference>
<dbReference type="GO" id="GO:0016020">
    <property type="term" value="C:membrane"/>
    <property type="evidence" value="ECO:0007669"/>
    <property type="project" value="InterPro"/>
</dbReference>
<dbReference type="AlphaFoldDB" id="A0A511J4B9"/>
<feature type="transmembrane region" description="Helical" evidence="8">
    <location>
        <begin position="42"/>
        <end position="68"/>
    </location>
</feature>
<keyword evidence="4 8" id="KW-0812">Transmembrane</keyword>
<evidence type="ECO:0000256" key="1">
    <source>
        <dbReference type="ARBA" id="ARBA00022475"/>
    </source>
</evidence>
<accession>A0A511J4B9</accession>
<keyword evidence="7 8" id="KW-0472">Membrane</keyword>
<evidence type="ECO:0000256" key="7">
    <source>
        <dbReference type="ARBA" id="ARBA00023136"/>
    </source>
</evidence>
<evidence type="ECO:0000256" key="8">
    <source>
        <dbReference type="SAM" id="Phobius"/>
    </source>
</evidence>
<feature type="transmembrane region" description="Helical" evidence="8">
    <location>
        <begin position="80"/>
        <end position="98"/>
    </location>
</feature>
<evidence type="ECO:0000256" key="6">
    <source>
        <dbReference type="ARBA" id="ARBA00022989"/>
    </source>
</evidence>
<evidence type="ECO:0000256" key="3">
    <source>
        <dbReference type="ARBA" id="ARBA00022670"/>
    </source>
</evidence>
<organism evidence="9 10">
    <name type="scientific">Enterococcus villorum</name>
    <dbReference type="NCBI Taxonomy" id="112904"/>
    <lineage>
        <taxon>Bacteria</taxon>
        <taxon>Bacillati</taxon>
        <taxon>Bacillota</taxon>
        <taxon>Bacilli</taxon>
        <taxon>Lactobacillales</taxon>
        <taxon>Enterococcaceae</taxon>
        <taxon>Enterococcus</taxon>
    </lineage>
</organism>
<keyword evidence="2" id="KW-0673">Quorum sensing</keyword>
<evidence type="ECO:0000313" key="10">
    <source>
        <dbReference type="Proteomes" id="UP000321830"/>
    </source>
</evidence>
<dbReference type="EMBL" id="BJWF01000035">
    <property type="protein sequence ID" value="GEL92824.1"/>
    <property type="molecule type" value="Genomic_DNA"/>
</dbReference>
<gene>
    <name evidence="9" type="primary">agrB</name>
    <name evidence="9" type="ORF">EVI01_21610</name>
</gene>
<dbReference type="GO" id="GO:0008233">
    <property type="term" value="F:peptidase activity"/>
    <property type="evidence" value="ECO:0007669"/>
    <property type="project" value="UniProtKB-KW"/>
</dbReference>
<proteinExistence type="predicted"/>
<dbReference type="GO" id="GO:0006508">
    <property type="term" value="P:proteolysis"/>
    <property type="evidence" value="ECO:0007669"/>
    <property type="project" value="UniProtKB-KW"/>
</dbReference>
<protein>
    <submittedName>
        <fullName evidence="9">Accessory gene regulator B</fullName>
    </submittedName>
</protein>
<dbReference type="RefSeq" id="WP_010750525.1">
    <property type="nucleotide sequence ID" value="NZ_BJWF01000035.1"/>
</dbReference>
<dbReference type="GO" id="GO:0009372">
    <property type="term" value="P:quorum sensing"/>
    <property type="evidence" value="ECO:0007669"/>
    <property type="project" value="UniProtKB-KW"/>
</dbReference>